<evidence type="ECO:0000256" key="2">
    <source>
        <dbReference type="ARBA" id="ARBA00022679"/>
    </source>
</evidence>
<protein>
    <recommendedName>
        <fullName evidence="1">non-specific serine/threonine protein kinase</fullName>
        <ecNumber evidence="1">2.7.11.1</ecNumber>
    </recommendedName>
</protein>
<keyword evidence="7" id="KW-0723">Serine/threonine-protein kinase</keyword>
<dbReference type="Gene3D" id="1.10.510.10">
    <property type="entry name" value="Transferase(Phosphotransferase) domain 1"/>
    <property type="match status" value="1"/>
</dbReference>
<keyword evidence="5" id="KW-0067">ATP-binding</keyword>
<dbReference type="InterPro" id="IPR000719">
    <property type="entry name" value="Prot_kinase_dom"/>
</dbReference>
<dbReference type="InterPro" id="IPR011009">
    <property type="entry name" value="Kinase-like_dom_sf"/>
</dbReference>
<evidence type="ECO:0000256" key="1">
    <source>
        <dbReference type="ARBA" id="ARBA00012513"/>
    </source>
</evidence>
<dbReference type="EMBL" id="AHGT01000040">
    <property type="protein sequence ID" value="ESU36753.1"/>
    <property type="molecule type" value="Genomic_DNA"/>
</dbReference>
<dbReference type="VEuPathDB" id="GiardiaDB:QR46_2193"/>
<accession>V6TCY0</accession>
<organism evidence="7 8">
    <name type="scientific">Giardia intestinalis</name>
    <name type="common">Giardia lamblia</name>
    <dbReference type="NCBI Taxonomy" id="5741"/>
    <lineage>
        <taxon>Eukaryota</taxon>
        <taxon>Metamonada</taxon>
        <taxon>Diplomonadida</taxon>
        <taxon>Hexamitidae</taxon>
        <taxon>Giardiinae</taxon>
        <taxon>Giardia</taxon>
    </lineage>
</organism>
<sequence length="304" mass="33696">MKTVESQMAYSDWAKSQYMELNELGCNGKLSLHSARVRSSGDAVSFWRIGISGLPDSVLDAIVVEVQHVKDYQHPALIKVTNVYADVDDLYVYIEMEPVNCTLKDYVKQHINAQSKVPEQVVWDTASSLLEGLSYLHLFENPTPFLSTSSSSLMDATNNSRSVNIVGVHASITSSTVLVTQEGHIKLGVFGLSATLDELYSLGYYDVPHCFRAPEVTKYKHSLKSDVWALGATLVDMCVGTLSSRDDFPVNPGSLEHPDLSDYLAQYTPRLRKFLGVCLRFDVTKRHLTNGLMDELASLKPNGV</sequence>
<reference evidence="8" key="1">
    <citation type="submission" date="2012-02" db="EMBL/GenBank/DDBJ databases">
        <title>Genome sequencing of Giardia lamblia Genotypes A2 and B isolates (DH and GS) and comparative analysis with the genomes of Genotypes A1 and E (WB and Pig).</title>
        <authorList>
            <person name="Adam R."/>
            <person name="Dahlstrom E."/>
            <person name="Martens C."/>
            <person name="Bruno D."/>
            <person name="Barbian K."/>
            <person name="Porcella S.F."/>
            <person name="Nash T."/>
        </authorList>
    </citation>
    <scope>NUCLEOTIDE SEQUENCE</scope>
    <source>
        <strain evidence="8">DH</strain>
    </source>
</reference>
<proteinExistence type="predicted"/>
<comment type="caution">
    <text evidence="7">The sequence shown here is derived from an EMBL/GenBank/DDBJ whole genome shotgun (WGS) entry which is preliminary data.</text>
</comment>
<gene>
    <name evidence="7" type="ORF">DHA2_152942</name>
</gene>
<dbReference type="Proteomes" id="UP000018320">
    <property type="component" value="Unassembled WGS sequence"/>
</dbReference>
<keyword evidence="3" id="KW-0547">Nucleotide-binding</keyword>
<evidence type="ECO:0000256" key="3">
    <source>
        <dbReference type="ARBA" id="ARBA00022741"/>
    </source>
</evidence>
<dbReference type="Pfam" id="PF07714">
    <property type="entry name" value="PK_Tyr_Ser-Thr"/>
    <property type="match status" value="1"/>
</dbReference>
<dbReference type="PANTHER" id="PTHR43671:SF13">
    <property type="entry name" value="SERINE_THREONINE-PROTEIN KINASE NEK2"/>
    <property type="match status" value="1"/>
</dbReference>
<evidence type="ECO:0000259" key="6">
    <source>
        <dbReference type="PROSITE" id="PS50011"/>
    </source>
</evidence>
<keyword evidence="2" id="KW-0808">Transferase</keyword>
<dbReference type="EC" id="2.7.11.1" evidence="1"/>
<dbReference type="VEuPathDB" id="GiardiaDB:DHA2_152942"/>
<keyword evidence="4 7" id="KW-0418">Kinase</keyword>
<dbReference type="SMART" id="SM00220">
    <property type="entry name" value="S_TKc"/>
    <property type="match status" value="1"/>
</dbReference>
<feature type="domain" description="Protein kinase" evidence="6">
    <location>
        <begin position="18"/>
        <end position="299"/>
    </location>
</feature>
<dbReference type="GO" id="GO:0005524">
    <property type="term" value="F:ATP binding"/>
    <property type="evidence" value="ECO:0007669"/>
    <property type="project" value="UniProtKB-KW"/>
</dbReference>
<reference evidence="7 8" key="2">
    <citation type="journal article" date="2013" name="Genome Biol. Evol.">
        <title>Genome sequencing of Giardia lamblia genotypes A2 and B isolates (DH and GS) and comparative analysis with the genomes of genotypes A1 and E (WB and Pig).</title>
        <authorList>
            <person name="Adam R.D."/>
            <person name="Dahlstrom E.W."/>
            <person name="Martens C.A."/>
            <person name="Bruno D.P."/>
            <person name="Barbian K.D."/>
            <person name="Ricklefs S.M."/>
            <person name="Hernandez M.M."/>
            <person name="Narla N.P."/>
            <person name="Patel R.B."/>
            <person name="Porcella S.F."/>
            <person name="Nash T.E."/>
        </authorList>
    </citation>
    <scope>NUCLEOTIDE SEQUENCE [LARGE SCALE GENOMIC DNA]</scope>
    <source>
        <strain evidence="7 8">DH</strain>
    </source>
</reference>
<dbReference type="InterPro" id="IPR050660">
    <property type="entry name" value="NEK_Ser/Thr_kinase"/>
</dbReference>
<name>V6TCY0_GIAIN</name>
<dbReference type="InterPro" id="IPR001245">
    <property type="entry name" value="Ser-Thr/Tyr_kinase_cat_dom"/>
</dbReference>
<dbReference type="SUPFAM" id="SSF56112">
    <property type="entry name" value="Protein kinase-like (PK-like)"/>
    <property type="match status" value="1"/>
</dbReference>
<dbReference type="GO" id="GO:0004674">
    <property type="term" value="F:protein serine/threonine kinase activity"/>
    <property type="evidence" value="ECO:0007669"/>
    <property type="project" value="UniProtKB-KW"/>
</dbReference>
<evidence type="ECO:0000256" key="5">
    <source>
        <dbReference type="ARBA" id="ARBA00022840"/>
    </source>
</evidence>
<evidence type="ECO:0000313" key="8">
    <source>
        <dbReference type="Proteomes" id="UP000018320"/>
    </source>
</evidence>
<dbReference type="VEuPathDB" id="GiardiaDB:GL50581_2362"/>
<dbReference type="VEuPathDB" id="GiardiaDB:GL50803_00137733"/>
<dbReference type="AlphaFoldDB" id="V6TCY0"/>
<dbReference type="PROSITE" id="PS50011">
    <property type="entry name" value="PROTEIN_KINASE_DOM"/>
    <property type="match status" value="1"/>
</dbReference>
<evidence type="ECO:0000313" key="7">
    <source>
        <dbReference type="EMBL" id="ESU36753.1"/>
    </source>
</evidence>
<evidence type="ECO:0000256" key="4">
    <source>
        <dbReference type="ARBA" id="ARBA00022777"/>
    </source>
</evidence>
<dbReference type="PANTHER" id="PTHR43671">
    <property type="entry name" value="SERINE/THREONINE-PROTEIN KINASE NEK"/>
    <property type="match status" value="1"/>
</dbReference>